<proteinExistence type="predicted"/>
<dbReference type="Pfam" id="PF09359">
    <property type="entry name" value="VTC"/>
    <property type="match status" value="1"/>
</dbReference>
<organism evidence="2 3">
    <name type="scientific">Rummeliibacillus stabekisii</name>
    <dbReference type="NCBI Taxonomy" id="241244"/>
    <lineage>
        <taxon>Bacteria</taxon>
        <taxon>Bacillati</taxon>
        <taxon>Bacillota</taxon>
        <taxon>Bacilli</taxon>
        <taxon>Bacillales</taxon>
        <taxon>Caryophanaceae</taxon>
        <taxon>Rummeliibacillus</taxon>
    </lineage>
</organism>
<dbReference type="OrthoDB" id="9784042at2"/>
<dbReference type="AlphaFoldDB" id="A0A143H8J1"/>
<gene>
    <name evidence="2" type="ORF">ATY39_00600</name>
</gene>
<dbReference type="RefSeq" id="WP_066784302.1">
    <property type="nucleotide sequence ID" value="NZ_CP014806.1"/>
</dbReference>
<dbReference type="GO" id="GO:0006799">
    <property type="term" value="P:polyphosphate biosynthetic process"/>
    <property type="evidence" value="ECO:0007669"/>
    <property type="project" value="UniProtKB-ARBA"/>
</dbReference>
<evidence type="ECO:0000259" key="1">
    <source>
        <dbReference type="Pfam" id="PF09359"/>
    </source>
</evidence>
<dbReference type="CDD" id="cd07750">
    <property type="entry name" value="PolyPPase_VTC_like"/>
    <property type="match status" value="1"/>
</dbReference>
<feature type="domain" description="VTC" evidence="1">
    <location>
        <begin position="8"/>
        <end position="229"/>
    </location>
</feature>
<dbReference type="KEGG" id="rst:ATY39_00600"/>
<name>A0A143H8J1_9BACL</name>
<reference evidence="3" key="2">
    <citation type="submission" date="2016-03" db="EMBL/GenBank/DDBJ databases">
        <authorList>
            <person name="Ploux O."/>
        </authorList>
    </citation>
    <scope>NUCLEOTIDE SEQUENCE [LARGE SCALE GENOMIC DNA]</scope>
    <source>
        <strain evidence="3">PP9</strain>
    </source>
</reference>
<dbReference type="Gene3D" id="3.20.100.30">
    <property type="entry name" value="VTC, catalytic tunnel domain"/>
    <property type="match status" value="1"/>
</dbReference>
<sequence>MDIAQKVFRHEFKYYLNALEYVALQKKIASFLPLDSHSFDEEGYLISSLYFDGIHQHSLYDKNNGVLNREKYRIRIYNGSDQKITLERKSKNGDFICKENAPLSKREYEAILNGHPEVLADKEDVLLKDFYAALMYRNFQPVVIVSYTREPYVYEPGNVRITFDKKLNAAVNTIDLFDEHMISQEVLLPEQVIMEVKFDHFLPDSIRQLLHPERMLRSAISKYVLCREATFQNFK</sequence>
<accession>A0A143H8J1</accession>
<reference evidence="2 3" key="1">
    <citation type="journal article" date="2016" name="Genome Announc.">
        <title>Whole-Genome Sequence of Rummeliibacillus stabekisii Strain PP9 Isolated from Antarctic Soil.</title>
        <authorList>
            <person name="da Mota F.F."/>
            <person name="Vollu R.E."/>
            <person name="Jurelevicius D."/>
            <person name="Seldin L."/>
        </authorList>
    </citation>
    <scope>NUCLEOTIDE SEQUENCE [LARGE SCALE GENOMIC DNA]</scope>
    <source>
        <strain evidence="2 3">PP9</strain>
    </source>
</reference>
<keyword evidence="3" id="KW-1185">Reference proteome</keyword>
<dbReference type="EMBL" id="CP014806">
    <property type="protein sequence ID" value="AMW98044.1"/>
    <property type="molecule type" value="Genomic_DNA"/>
</dbReference>
<protein>
    <recommendedName>
        <fullName evidence="1">VTC domain-containing protein</fullName>
    </recommendedName>
</protein>
<dbReference type="Proteomes" id="UP000076021">
    <property type="component" value="Chromosome"/>
</dbReference>
<evidence type="ECO:0000313" key="2">
    <source>
        <dbReference type="EMBL" id="AMW98044.1"/>
    </source>
</evidence>
<evidence type="ECO:0000313" key="3">
    <source>
        <dbReference type="Proteomes" id="UP000076021"/>
    </source>
</evidence>
<dbReference type="InterPro" id="IPR018966">
    <property type="entry name" value="VTC_domain"/>
</dbReference>
<dbReference type="InterPro" id="IPR042267">
    <property type="entry name" value="VTC_sf"/>
</dbReference>
<dbReference type="STRING" id="241244.ATY39_00600"/>